<comment type="caution">
    <text evidence="1">The sequence shown here is derived from an EMBL/GenBank/DDBJ whole genome shotgun (WGS) entry which is preliminary data.</text>
</comment>
<dbReference type="EMBL" id="BMMZ01000006">
    <property type="protein sequence ID" value="GGL67286.1"/>
    <property type="molecule type" value="Genomic_DNA"/>
</dbReference>
<protein>
    <recommendedName>
        <fullName evidence="3">DUF2252 domain-containing protein</fullName>
    </recommendedName>
</protein>
<dbReference type="AlphaFoldDB" id="A0A917SBC5"/>
<dbReference type="PANTHER" id="PTHR39441">
    <property type="entry name" value="DUF2252 DOMAIN-CONTAINING PROTEIN"/>
    <property type="match status" value="1"/>
</dbReference>
<proteinExistence type="predicted"/>
<name>A0A917SBC5_9ACTN</name>
<dbReference type="InterPro" id="IPR018721">
    <property type="entry name" value="DUF2252"/>
</dbReference>
<dbReference type="RefSeq" id="WP_188895909.1">
    <property type="nucleotide sequence ID" value="NZ_BMMZ01000006.1"/>
</dbReference>
<dbReference type="PANTHER" id="PTHR39441:SF1">
    <property type="entry name" value="DUF2252 DOMAIN-CONTAINING PROTEIN"/>
    <property type="match status" value="1"/>
</dbReference>
<gene>
    <name evidence="1" type="ORF">GCM10011575_27220</name>
</gene>
<dbReference type="Pfam" id="PF10009">
    <property type="entry name" value="DUF2252"/>
    <property type="match status" value="1"/>
</dbReference>
<reference evidence="1" key="1">
    <citation type="journal article" date="2014" name="Int. J. Syst. Evol. Microbiol.">
        <title>Complete genome sequence of Corynebacterium casei LMG S-19264T (=DSM 44701T), isolated from a smear-ripened cheese.</title>
        <authorList>
            <consortium name="US DOE Joint Genome Institute (JGI-PGF)"/>
            <person name="Walter F."/>
            <person name="Albersmeier A."/>
            <person name="Kalinowski J."/>
            <person name="Ruckert C."/>
        </authorList>
    </citation>
    <scope>NUCLEOTIDE SEQUENCE</scope>
    <source>
        <strain evidence="1">CGMCC 4.7306</strain>
    </source>
</reference>
<evidence type="ECO:0008006" key="3">
    <source>
        <dbReference type="Google" id="ProtNLM"/>
    </source>
</evidence>
<evidence type="ECO:0000313" key="1">
    <source>
        <dbReference type="EMBL" id="GGL67286.1"/>
    </source>
</evidence>
<dbReference type="Proteomes" id="UP000613840">
    <property type="component" value="Unassembled WGS sequence"/>
</dbReference>
<reference evidence="1" key="2">
    <citation type="submission" date="2020-09" db="EMBL/GenBank/DDBJ databases">
        <authorList>
            <person name="Sun Q."/>
            <person name="Zhou Y."/>
        </authorList>
    </citation>
    <scope>NUCLEOTIDE SEQUENCE</scope>
    <source>
        <strain evidence="1">CGMCC 4.7306</strain>
    </source>
</reference>
<keyword evidence="2" id="KW-1185">Reference proteome</keyword>
<sequence length="477" mass="52941">MTAVETSLITNPRKTWPADERVRAGQLRRREVPLAGHAALRPAEHRDPVALLEQEEVGRVPELVPIRHGRMLVSPFAFYRGTALLMADDLAAEPNTGIMAQLCGDAHLVNFGAYASRERSLVFDINDFDETLPGPFEWDVKRLVASVVVAGRDNGFKPKACRRAALAAASSYRTAMAGFAALTALDVWHSAINIDQAFADYKQTMSDQKQNRKAMKATRNALAKARTRDHLQAIRKLTRTIDGHRRIIAAPPLTVPVDQLPGADRDRSIELLESLLASYRDTLPDNRRHLLDQFQLADAALRVVGVGSVGTRAWILVLEGIHESDGVILQAKEARASVLAGYWQPSVHNNQGQRVVAGQRLIQASSDIFLGWVRDERNGEHHDYYLRQLRDWKMSLPIESMDPQGLTSYARLCGWTLARAHARSGDRFMITGYLGNTDEFDQAVVDFAEQYADQTERDYAALVSAVESGRTSAVTGI</sequence>
<accession>A0A917SBC5</accession>
<evidence type="ECO:0000313" key="2">
    <source>
        <dbReference type="Proteomes" id="UP000613840"/>
    </source>
</evidence>
<organism evidence="1 2">
    <name type="scientific">Microlunatus endophyticus</name>
    <dbReference type="NCBI Taxonomy" id="1716077"/>
    <lineage>
        <taxon>Bacteria</taxon>
        <taxon>Bacillati</taxon>
        <taxon>Actinomycetota</taxon>
        <taxon>Actinomycetes</taxon>
        <taxon>Propionibacteriales</taxon>
        <taxon>Propionibacteriaceae</taxon>
        <taxon>Microlunatus</taxon>
    </lineage>
</organism>